<dbReference type="EMBL" id="LRQI01000052">
    <property type="protein sequence ID" value="KXA38329.1"/>
    <property type="molecule type" value="Genomic_DNA"/>
</dbReference>
<dbReference type="Gene3D" id="3.30.390.30">
    <property type="match status" value="1"/>
</dbReference>
<feature type="binding site" evidence="12">
    <location>
        <begin position="176"/>
        <end position="183"/>
    </location>
    <ligand>
        <name>NAD(+)</name>
        <dbReference type="ChEBI" id="CHEBI:57540"/>
    </ligand>
</feature>
<feature type="binding site" evidence="12">
    <location>
        <begin position="139"/>
        <end position="141"/>
    </location>
    <ligand>
        <name>FAD</name>
        <dbReference type="ChEBI" id="CHEBI:57692"/>
    </ligand>
</feature>
<dbReference type="PANTHER" id="PTHR22912:SF151">
    <property type="entry name" value="DIHYDROLIPOYL DEHYDROGENASE, MITOCHONDRIAL"/>
    <property type="match status" value="1"/>
</dbReference>
<dbReference type="SUPFAM" id="SSF51905">
    <property type="entry name" value="FAD/NAD(P)-binding domain"/>
    <property type="match status" value="1"/>
</dbReference>
<evidence type="ECO:0000256" key="13">
    <source>
        <dbReference type="PIRSR" id="PIRSR000350-4"/>
    </source>
</evidence>
<keyword evidence="9 12" id="KW-0520">NAD</keyword>
<dbReference type="InterPro" id="IPR006258">
    <property type="entry name" value="Lipoamide_DH"/>
</dbReference>
<evidence type="ECO:0000259" key="16">
    <source>
        <dbReference type="Pfam" id="PF07992"/>
    </source>
</evidence>
<feature type="domain" description="Pyridine nucleotide-disulphide oxidoreductase dimerisation" evidence="15">
    <location>
        <begin position="332"/>
        <end position="440"/>
    </location>
</feature>
<feature type="binding site" evidence="12">
    <location>
        <position position="52"/>
    </location>
    <ligand>
        <name>FAD</name>
        <dbReference type="ChEBI" id="CHEBI:57692"/>
    </ligand>
</feature>
<evidence type="ECO:0000256" key="10">
    <source>
        <dbReference type="ARBA" id="ARBA00049187"/>
    </source>
</evidence>
<dbReference type="PRINTS" id="PR00368">
    <property type="entry name" value="FADPNR"/>
</dbReference>
<dbReference type="Pfam" id="PF02852">
    <property type="entry name" value="Pyr_redox_dim"/>
    <property type="match status" value="1"/>
</dbReference>
<evidence type="ECO:0000256" key="8">
    <source>
        <dbReference type="ARBA" id="ARBA00023002"/>
    </source>
</evidence>
<evidence type="ECO:0000256" key="4">
    <source>
        <dbReference type="ARBA" id="ARBA00012608"/>
    </source>
</evidence>
<dbReference type="Proteomes" id="UP000293637">
    <property type="component" value="Unassembled WGS sequence"/>
</dbReference>
<feature type="binding site" evidence="12">
    <location>
        <position position="297"/>
    </location>
    <ligand>
        <name>FAD</name>
        <dbReference type="ChEBI" id="CHEBI:57692"/>
    </ligand>
</feature>
<dbReference type="GO" id="GO:0004148">
    <property type="term" value="F:dihydrolipoyl dehydrogenase (NADH) activity"/>
    <property type="evidence" value="ECO:0007669"/>
    <property type="project" value="UniProtKB-EC"/>
</dbReference>
<evidence type="ECO:0000256" key="9">
    <source>
        <dbReference type="ARBA" id="ARBA00023027"/>
    </source>
</evidence>
<dbReference type="NCBIfam" id="TIGR01350">
    <property type="entry name" value="lipoamide_DH"/>
    <property type="match status" value="1"/>
</dbReference>
<proteinExistence type="inferred from homology"/>
<evidence type="ECO:0000256" key="12">
    <source>
        <dbReference type="PIRSR" id="PIRSR000350-3"/>
    </source>
</evidence>
<dbReference type="InterPro" id="IPR023753">
    <property type="entry name" value="FAD/NAD-binding_dom"/>
</dbReference>
<evidence type="ECO:0000259" key="15">
    <source>
        <dbReference type="Pfam" id="PF02852"/>
    </source>
</evidence>
<keyword evidence="8 14" id="KW-0560">Oxidoreductase</keyword>
<dbReference type="eggNOG" id="COG1249">
    <property type="taxonomic scope" value="Bacteria"/>
</dbReference>
<accession>A0A133Q654</accession>
<feature type="active site" description="Proton acceptor" evidence="11">
    <location>
        <position position="430"/>
    </location>
</feature>
<evidence type="ECO:0000313" key="20">
    <source>
        <dbReference type="Proteomes" id="UP000293637"/>
    </source>
</evidence>
<dbReference type="GO" id="GO:0050660">
    <property type="term" value="F:flavin adenine dinucleotide binding"/>
    <property type="evidence" value="ECO:0007669"/>
    <property type="project" value="InterPro"/>
</dbReference>
<reference evidence="18 20" key="2">
    <citation type="journal article" date="2019" name="Sci. Transl. Med.">
        <title>Quorum sensing between bacterial species on the skin protects against epidermal injury in atopic dermatitis.</title>
        <authorList>
            <person name="Williams M.R."/>
        </authorList>
    </citation>
    <scope>NUCLEOTIDE SEQUENCE [LARGE SCALE GENOMIC DNA]</scope>
    <source>
        <strain evidence="18 20">E7</strain>
    </source>
</reference>
<comment type="caution">
    <text evidence="18">The sequence shown here is derived from an EMBL/GenBank/DDBJ whole genome shotgun (WGS) entry which is preliminary data.</text>
</comment>
<dbReference type="InterPro" id="IPR004099">
    <property type="entry name" value="Pyr_nucl-diS_OxRdtase_dimer"/>
</dbReference>
<dbReference type="STRING" id="28035.B6N84_02340"/>
<evidence type="ECO:0000256" key="2">
    <source>
        <dbReference type="ARBA" id="ARBA00004170"/>
    </source>
</evidence>
<dbReference type="AlphaFoldDB" id="A0A133Q654"/>
<dbReference type="PRINTS" id="PR00411">
    <property type="entry name" value="PNDRDTASEI"/>
</dbReference>
<organism evidence="18 20">
    <name type="scientific">Staphylococcus lugdunensis</name>
    <dbReference type="NCBI Taxonomy" id="28035"/>
    <lineage>
        <taxon>Bacteria</taxon>
        <taxon>Bacillati</taxon>
        <taxon>Bacillota</taxon>
        <taxon>Bacilli</taxon>
        <taxon>Bacillales</taxon>
        <taxon>Staphylococcaceae</taxon>
        <taxon>Staphylococcus</taxon>
    </lineage>
</organism>
<comment type="catalytic activity">
    <reaction evidence="10 14">
        <text>N(6)-[(R)-dihydrolipoyl]-L-lysyl-[protein] + NAD(+) = N(6)-[(R)-lipoyl]-L-lysyl-[protein] + NADH + H(+)</text>
        <dbReference type="Rhea" id="RHEA:15045"/>
        <dbReference type="Rhea" id="RHEA-COMP:10474"/>
        <dbReference type="Rhea" id="RHEA-COMP:10475"/>
        <dbReference type="ChEBI" id="CHEBI:15378"/>
        <dbReference type="ChEBI" id="CHEBI:57540"/>
        <dbReference type="ChEBI" id="CHEBI:57945"/>
        <dbReference type="ChEBI" id="CHEBI:83099"/>
        <dbReference type="ChEBI" id="CHEBI:83100"/>
        <dbReference type="EC" id="1.8.1.4"/>
    </reaction>
</comment>
<comment type="function">
    <text evidence="1">Lipoamide dehydrogenase is a component of the alpha-ketoacid dehydrogenase complexes.</text>
</comment>
<dbReference type="GO" id="GO:0006103">
    <property type="term" value="P:2-oxoglutarate metabolic process"/>
    <property type="evidence" value="ECO:0007669"/>
    <property type="project" value="TreeGrafter"/>
</dbReference>
<dbReference type="EC" id="1.8.1.4" evidence="4 14"/>
<sequence>MMVEQFDLIVVGAGPGGYVASIRAAQLGMKVAVIEKDRVGGTCFNVGCIQSKLLIEHGKRVYEMNQAKDWGIFANHIELDINKMNHRKDEVVDEIIGNVHHLFDENHVNYIQGEAVVHSDLSVEVNGRVLHANDIVLATGSSPFVPPIEGVDKIDYETTDSFFKHSTLPEQITIVGGGVIATELASAMADLSVHVTILESGDNILRSEDKDVQASIRKLLDHQGVKIVTHARVNKVDTDAVYLENGSQLPYGTLLFATGRRPNLQAFESLNLTMEDKTIKVNEFNETSVPHVYAIGDLVAGYQLAHTASAHGAVVAEKIAGLNPDPVKQEDIPRCIYTRVESASIGLSEAQAIAQGYDVKVTQSNFKEAPKALIKGETNGVIKMVIDKATHHILGIFAAGPNATDVVGQMSAMRAAHGQLEDLAAMIQPHPALSETIGETANAYFNKAIHQ</sequence>
<keyword evidence="14" id="KW-0676">Redox-active center</keyword>
<dbReference type="InterPro" id="IPR016156">
    <property type="entry name" value="FAD/NAD-linked_Rdtase_dimer_sf"/>
</dbReference>
<dbReference type="FunFam" id="3.30.390.30:FF:000001">
    <property type="entry name" value="Dihydrolipoyl dehydrogenase"/>
    <property type="match status" value="1"/>
</dbReference>
<evidence type="ECO:0000256" key="3">
    <source>
        <dbReference type="ARBA" id="ARBA00007532"/>
    </source>
</evidence>
<evidence type="ECO:0000256" key="7">
    <source>
        <dbReference type="ARBA" id="ARBA00022827"/>
    </source>
</evidence>
<comment type="miscellaneous">
    <text evidence="14">The active site is a redox-active disulfide bond.</text>
</comment>
<dbReference type="InterPro" id="IPR036188">
    <property type="entry name" value="FAD/NAD-bd_sf"/>
</dbReference>
<dbReference type="PIRSF" id="PIRSF000350">
    <property type="entry name" value="Mercury_reductase_MerA"/>
    <property type="match status" value="1"/>
</dbReference>
<keyword evidence="7 12" id="KW-0274">FAD</keyword>
<feature type="binding site" evidence="12">
    <location>
        <position position="199"/>
    </location>
    <ligand>
        <name>NAD(+)</name>
        <dbReference type="ChEBI" id="CHEBI:57540"/>
    </ligand>
</feature>
<evidence type="ECO:0000256" key="5">
    <source>
        <dbReference type="ARBA" id="ARBA00016961"/>
    </source>
</evidence>
<evidence type="ECO:0000313" key="19">
    <source>
        <dbReference type="Proteomes" id="UP000070063"/>
    </source>
</evidence>
<comment type="subcellular location">
    <subcellularLocation>
        <location evidence="2">Membrane</location>
        <topology evidence="2">Peripheral membrane protein</topology>
    </subcellularLocation>
</comment>
<evidence type="ECO:0000313" key="17">
    <source>
        <dbReference type="EMBL" id="KXA38329.1"/>
    </source>
</evidence>
<comment type="similarity">
    <text evidence="3 14">Belongs to the class-I pyridine nucleotide-disulfide oxidoreductase family.</text>
</comment>
<name>A0A133Q654_STALU</name>
<dbReference type="GO" id="GO:0005737">
    <property type="term" value="C:cytoplasm"/>
    <property type="evidence" value="ECO:0007669"/>
    <property type="project" value="UniProtKB-ARBA"/>
</dbReference>
<dbReference type="Gene3D" id="3.50.50.60">
    <property type="entry name" value="FAD/NAD(P)-binding domain"/>
    <property type="match status" value="2"/>
</dbReference>
<reference evidence="17 19" key="1">
    <citation type="submission" date="2016-01" db="EMBL/GenBank/DDBJ databases">
        <authorList>
            <person name="Mitreva M."/>
            <person name="Pepin K.H."/>
            <person name="Mihindukulasuriya K.A."/>
            <person name="Fulton R."/>
            <person name="Fronick C."/>
            <person name="O'Laughlin M."/>
            <person name="Miner T."/>
            <person name="Herter B."/>
            <person name="Rosa B.A."/>
            <person name="Cordes M."/>
            <person name="Tomlinson C."/>
            <person name="Wollam A."/>
            <person name="Palsikar V.B."/>
            <person name="Mardis E.R."/>
            <person name="Wilson R.K."/>
        </authorList>
    </citation>
    <scope>NUCLEOTIDE SEQUENCE [LARGE SCALE GENOMIC DNA]</scope>
    <source>
        <strain evidence="17 19">MJR7738</strain>
    </source>
</reference>
<feature type="domain" description="FAD/NAD(P)-binding" evidence="16">
    <location>
        <begin position="6"/>
        <end position="312"/>
    </location>
</feature>
<comment type="cofactor">
    <cofactor evidence="12 14">
        <name>FAD</name>
        <dbReference type="ChEBI" id="CHEBI:57692"/>
    </cofactor>
    <text evidence="12 14">Binds 1 FAD per subunit.</text>
</comment>
<keyword evidence="12" id="KW-0547">Nucleotide-binding</keyword>
<evidence type="ECO:0000256" key="11">
    <source>
        <dbReference type="PIRSR" id="PIRSR000350-2"/>
    </source>
</evidence>
<dbReference type="SUPFAM" id="SSF55424">
    <property type="entry name" value="FAD/NAD-linked reductases, dimerisation (C-terminal) domain"/>
    <property type="match status" value="1"/>
</dbReference>
<feature type="binding site" evidence="12">
    <location>
        <position position="259"/>
    </location>
    <ligand>
        <name>NAD(+)</name>
        <dbReference type="ChEBI" id="CHEBI:57540"/>
    </ligand>
</feature>
<evidence type="ECO:0000256" key="1">
    <source>
        <dbReference type="ARBA" id="ARBA00002052"/>
    </source>
</evidence>
<dbReference type="InterPro" id="IPR001100">
    <property type="entry name" value="Pyr_nuc-diS_OxRdtase"/>
</dbReference>
<feature type="disulfide bond" description="Redox-active" evidence="13">
    <location>
        <begin position="43"/>
        <end position="48"/>
    </location>
</feature>
<evidence type="ECO:0000256" key="6">
    <source>
        <dbReference type="ARBA" id="ARBA00022630"/>
    </source>
</evidence>
<dbReference type="PANTHER" id="PTHR22912">
    <property type="entry name" value="DISULFIDE OXIDOREDUCTASE"/>
    <property type="match status" value="1"/>
</dbReference>
<evidence type="ECO:0000313" key="18">
    <source>
        <dbReference type="EMBL" id="TBW73533.1"/>
    </source>
</evidence>
<gene>
    <name evidence="18" type="primary">lpdA</name>
    <name evidence="18" type="ORF">EQ812_01645</name>
    <name evidence="17" type="ORF">HMPREF3225_01285</name>
</gene>
<protein>
    <recommendedName>
        <fullName evidence="5 14">Dihydrolipoyl dehydrogenase</fullName>
        <ecNumber evidence="4 14">1.8.1.4</ecNumber>
    </recommendedName>
</protein>
<accession>A0A223I8E9</accession>
<dbReference type="InterPro" id="IPR050151">
    <property type="entry name" value="Class-I_Pyr_Nuc-Dis_Oxidored"/>
</dbReference>
<dbReference type="EMBL" id="SCHB01000001">
    <property type="protein sequence ID" value="TBW73533.1"/>
    <property type="molecule type" value="Genomic_DNA"/>
</dbReference>
<keyword evidence="6 14" id="KW-0285">Flavoprotein</keyword>
<dbReference type="GO" id="GO:0016020">
    <property type="term" value="C:membrane"/>
    <property type="evidence" value="ECO:0007669"/>
    <property type="project" value="UniProtKB-SubCell"/>
</dbReference>
<dbReference type="Pfam" id="PF07992">
    <property type="entry name" value="Pyr_redox_2"/>
    <property type="match status" value="1"/>
</dbReference>
<evidence type="ECO:0000256" key="14">
    <source>
        <dbReference type="RuleBase" id="RU003692"/>
    </source>
</evidence>
<dbReference type="Proteomes" id="UP000070063">
    <property type="component" value="Unassembled WGS sequence"/>
</dbReference>